<dbReference type="AlphaFoldDB" id="A0A0F9QTR2"/>
<evidence type="ECO:0000256" key="1">
    <source>
        <dbReference type="SAM" id="Phobius"/>
    </source>
</evidence>
<comment type="caution">
    <text evidence="2">The sequence shown here is derived from an EMBL/GenBank/DDBJ whole genome shotgun (WGS) entry which is preliminary data.</text>
</comment>
<name>A0A0F9QTR2_9ZZZZ</name>
<protein>
    <recommendedName>
        <fullName evidence="3">Carbon starvation protein CstA</fullName>
    </recommendedName>
</protein>
<sequence>MRTFQLLGFILAIVGFILGYVMLAPIDDEASDASAGGTGIGIMFMVLPILGWSALILVPSSVALFNHEVRERTYFRGNFWLNLWKVNLIISFGYIAVVLYFAYIWFKGSIGN</sequence>
<reference evidence="2" key="1">
    <citation type="journal article" date="2015" name="Nature">
        <title>Complex archaea that bridge the gap between prokaryotes and eukaryotes.</title>
        <authorList>
            <person name="Spang A."/>
            <person name="Saw J.H."/>
            <person name="Jorgensen S.L."/>
            <person name="Zaremba-Niedzwiedzka K."/>
            <person name="Martijn J."/>
            <person name="Lind A.E."/>
            <person name="van Eijk R."/>
            <person name="Schleper C."/>
            <person name="Guy L."/>
            <person name="Ettema T.J."/>
        </authorList>
    </citation>
    <scope>NUCLEOTIDE SEQUENCE</scope>
</reference>
<dbReference type="EMBL" id="LAZR01001367">
    <property type="protein sequence ID" value="KKN45789.1"/>
    <property type="molecule type" value="Genomic_DNA"/>
</dbReference>
<feature type="transmembrane region" description="Helical" evidence="1">
    <location>
        <begin position="86"/>
        <end position="106"/>
    </location>
</feature>
<proteinExistence type="predicted"/>
<gene>
    <name evidence="2" type="ORF">LCGC14_0679480</name>
</gene>
<accession>A0A0F9QTR2</accession>
<evidence type="ECO:0008006" key="3">
    <source>
        <dbReference type="Google" id="ProtNLM"/>
    </source>
</evidence>
<keyword evidence="1" id="KW-0472">Membrane</keyword>
<keyword evidence="1" id="KW-1133">Transmembrane helix</keyword>
<feature type="transmembrane region" description="Helical" evidence="1">
    <location>
        <begin position="39"/>
        <end position="65"/>
    </location>
</feature>
<evidence type="ECO:0000313" key="2">
    <source>
        <dbReference type="EMBL" id="KKN45789.1"/>
    </source>
</evidence>
<keyword evidence="1" id="KW-0812">Transmembrane</keyword>
<organism evidence="2">
    <name type="scientific">marine sediment metagenome</name>
    <dbReference type="NCBI Taxonomy" id="412755"/>
    <lineage>
        <taxon>unclassified sequences</taxon>
        <taxon>metagenomes</taxon>
        <taxon>ecological metagenomes</taxon>
    </lineage>
</organism>